<feature type="domain" description="F-box" evidence="1">
    <location>
        <begin position="29"/>
        <end position="82"/>
    </location>
</feature>
<dbReference type="Gene3D" id="3.80.10.10">
    <property type="entry name" value="Ribonuclease Inhibitor"/>
    <property type="match status" value="1"/>
</dbReference>
<protein>
    <recommendedName>
        <fullName evidence="1">F-box domain-containing protein</fullName>
    </recommendedName>
</protein>
<proteinExistence type="predicted"/>
<dbReference type="SUPFAM" id="SSF52047">
    <property type="entry name" value="RNI-like"/>
    <property type="match status" value="1"/>
</dbReference>
<dbReference type="EMBL" id="ML170174">
    <property type="protein sequence ID" value="TDL22670.1"/>
    <property type="molecule type" value="Genomic_DNA"/>
</dbReference>
<dbReference type="Proteomes" id="UP000294933">
    <property type="component" value="Unassembled WGS sequence"/>
</dbReference>
<evidence type="ECO:0000313" key="3">
    <source>
        <dbReference type="Proteomes" id="UP000294933"/>
    </source>
</evidence>
<dbReference type="InterPro" id="IPR032675">
    <property type="entry name" value="LRR_dom_sf"/>
</dbReference>
<dbReference type="InterPro" id="IPR036047">
    <property type="entry name" value="F-box-like_dom_sf"/>
</dbReference>
<dbReference type="Gene3D" id="1.20.1280.50">
    <property type="match status" value="1"/>
</dbReference>
<dbReference type="InterPro" id="IPR001810">
    <property type="entry name" value="F-box_dom"/>
</dbReference>
<dbReference type="AlphaFoldDB" id="A0A4Y7Q754"/>
<evidence type="ECO:0000259" key="1">
    <source>
        <dbReference type="Pfam" id="PF12937"/>
    </source>
</evidence>
<dbReference type="OrthoDB" id="2269034at2759"/>
<keyword evidence="3" id="KW-1185">Reference proteome</keyword>
<dbReference type="SUPFAM" id="SSF81383">
    <property type="entry name" value="F-box domain"/>
    <property type="match status" value="1"/>
</dbReference>
<name>A0A4Y7Q754_9AGAM</name>
<evidence type="ECO:0000313" key="2">
    <source>
        <dbReference type="EMBL" id="TDL22670.1"/>
    </source>
</evidence>
<reference evidence="2 3" key="1">
    <citation type="submission" date="2018-06" db="EMBL/GenBank/DDBJ databases">
        <title>A transcriptomic atlas of mushroom development highlights an independent origin of complex multicellularity.</title>
        <authorList>
            <consortium name="DOE Joint Genome Institute"/>
            <person name="Krizsan K."/>
            <person name="Almasi E."/>
            <person name="Merenyi Z."/>
            <person name="Sahu N."/>
            <person name="Viragh M."/>
            <person name="Koszo T."/>
            <person name="Mondo S."/>
            <person name="Kiss B."/>
            <person name="Balint B."/>
            <person name="Kues U."/>
            <person name="Barry K."/>
            <person name="Hegedus J.C."/>
            <person name="Henrissat B."/>
            <person name="Johnson J."/>
            <person name="Lipzen A."/>
            <person name="Ohm R."/>
            <person name="Nagy I."/>
            <person name="Pangilinan J."/>
            <person name="Yan J."/>
            <person name="Xiong Y."/>
            <person name="Grigoriev I.V."/>
            <person name="Hibbett D.S."/>
            <person name="Nagy L.G."/>
        </authorList>
    </citation>
    <scope>NUCLEOTIDE SEQUENCE [LARGE SCALE GENOMIC DNA]</scope>
    <source>
        <strain evidence="2 3">SZMC22713</strain>
    </source>
</reference>
<dbReference type="Pfam" id="PF12937">
    <property type="entry name" value="F-box-like"/>
    <property type="match status" value="1"/>
</dbReference>
<sequence length="457" mass="52164">MLAKFKSRQTRAIGRRKPATVQRNTVAPLPAELLIEIFLYCLPADGFPCPSRREAPLLLGRVCRTWREVTLNTPQLWAQITLSFSLIQDIWVSKSFHEIGLPEWLRRSGTCPLSFGIEWHSELHSLAPFFSITLRAEAHRWKAIRLRSTCHCINHILQTVSTPGKTPMLQDLRFVNEAPFRTDHSIVCAPQLKTIHLRVWYPPFLDSGRLYSVRELRINPCANLEVYSWIFTQCPKLEILEIITPWYPLDDTQTVIHTLPHLHTFILDGSLHGPLILLDQFDTPALNSLAMSVWGDTRKNSTHLVSFLMRCGSKLHHLKVGMGCLSFDGLIDCLRHTPSLESLCVEPSLLAQELQTLCPQLVHFDIYGSQFAKDQTMVAIGTFILRWKESKSWSSVIMSPVTLRVDLDNLSMLLKIQEIKHCIDQGLHVAQTPLISDCWWAARLRLPEAVHSRVIAL</sequence>
<gene>
    <name evidence="2" type="ORF">BD410DRAFT_212844</name>
</gene>
<dbReference type="STRING" id="50990.A0A4Y7Q754"/>
<dbReference type="VEuPathDB" id="FungiDB:BD410DRAFT_212844"/>
<organism evidence="2 3">
    <name type="scientific">Rickenella mellea</name>
    <dbReference type="NCBI Taxonomy" id="50990"/>
    <lineage>
        <taxon>Eukaryota</taxon>
        <taxon>Fungi</taxon>
        <taxon>Dikarya</taxon>
        <taxon>Basidiomycota</taxon>
        <taxon>Agaricomycotina</taxon>
        <taxon>Agaricomycetes</taxon>
        <taxon>Hymenochaetales</taxon>
        <taxon>Rickenellaceae</taxon>
        <taxon>Rickenella</taxon>
    </lineage>
</organism>
<accession>A0A4Y7Q754</accession>